<dbReference type="GO" id="GO:0000976">
    <property type="term" value="F:transcription cis-regulatory region binding"/>
    <property type="evidence" value="ECO:0007669"/>
    <property type="project" value="TreeGrafter"/>
</dbReference>
<dbReference type="GO" id="GO:0032993">
    <property type="term" value="C:protein-DNA complex"/>
    <property type="evidence" value="ECO:0007669"/>
    <property type="project" value="TreeGrafter"/>
</dbReference>
<evidence type="ECO:0000256" key="4">
    <source>
        <dbReference type="ARBA" id="ARBA00023015"/>
    </source>
</evidence>
<dbReference type="AlphaFoldDB" id="A0A414SSH6"/>
<evidence type="ECO:0000313" key="13">
    <source>
        <dbReference type="Proteomes" id="UP000284095"/>
    </source>
</evidence>
<dbReference type="Proteomes" id="UP000284095">
    <property type="component" value="Unassembled WGS sequence"/>
</dbReference>
<dbReference type="GO" id="GO:0006355">
    <property type="term" value="P:regulation of DNA-templated transcription"/>
    <property type="evidence" value="ECO:0007669"/>
    <property type="project" value="InterPro"/>
</dbReference>
<dbReference type="CDD" id="cd17574">
    <property type="entry name" value="REC_OmpR"/>
    <property type="match status" value="1"/>
</dbReference>
<reference evidence="12 13" key="1">
    <citation type="submission" date="2018-08" db="EMBL/GenBank/DDBJ databases">
        <title>A genome reference for cultivated species of the human gut microbiota.</title>
        <authorList>
            <person name="Zou Y."/>
            <person name="Xue W."/>
            <person name="Luo G."/>
        </authorList>
    </citation>
    <scope>NUCLEOTIDE SEQUENCE [LARGE SCALE GENOMIC DNA]</scope>
    <source>
        <strain evidence="12 13">AM22-22</strain>
    </source>
</reference>
<dbReference type="PROSITE" id="PS50110">
    <property type="entry name" value="RESPONSE_REGULATORY"/>
    <property type="match status" value="1"/>
</dbReference>
<evidence type="ECO:0000256" key="9">
    <source>
        <dbReference type="PROSITE-ProRule" id="PRU01091"/>
    </source>
</evidence>
<dbReference type="Pfam" id="PF00486">
    <property type="entry name" value="Trans_reg_C"/>
    <property type="match status" value="1"/>
</dbReference>
<keyword evidence="6" id="KW-0804">Transcription</keyword>
<dbReference type="InterPro" id="IPR011006">
    <property type="entry name" value="CheY-like_superfamily"/>
</dbReference>
<dbReference type="PROSITE" id="PS51755">
    <property type="entry name" value="OMPR_PHOB"/>
    <property type="match status" value="1"/>
</dbReference>
<evidence type="ECO:0000256" key="1">
    <source>
        <dbReference type="ARBA" id="ARBA00018672"/>
    </source>
</evidence>
<dbReference type="FunFam" id="3.40.50.2300:FF:000001">
    <property type="entry name" value="DNA-binding response regulator PhoB"/>
    <property type="match status" value="1"/>
</dbReference>
<evidence type="ECO:0000256" key="3">
    <source>
        <dbReference type="ARBA" id="ARBA00023012"/>
    </source>
</evidence>
<keyword evidence="5 9" id="KW-0238">DNA-binding</keyword>
<protein>
    <recommendedName>
        <fullName evidence="1">Stage 0 sporulation protein A homolog</fullName>
    </recommendedName>
</protein>
<accession>A0A414SSH6</accession>
<evidence type="ECO:0000256" key="2">
    <source>
        <dbReference type="ARBA" id="ARBA00022553"/>
    </source>
</evidence>
<evidence type="ECO:0000256" key="7">
    <source>
        <dbReference type="ARBA" id="ARBA00024867"/>
    </source>
</evidence>
<feature type="modified residue" description="4-aspartylphosphate" evidence="8">
    <location>
        <position position="61"/>
    </location>
</feature>
<evidence type="ECO:0000256" key="8">
    <source>
        <dbReference type="PROSITE-ProRule" id="PRU00169"/>
    </source>
</evidence>
<dbReference type="PANTHER" id="PTHR48111:SF73">
    <property type="entry name" value="ALKALINE PHOSPHATASE SYNTHESIS TRANSCRIPTIONAL REGULATORY PROTEIN PHOP"/>
    <property type="match status" value="1"/>
</dbReference>
<dbReference type="PANTHER" id="PTHR48111">
    <property type="entry name" value="REGULATOR OF RPOS"/>
    <property type="match status" value="1"/>
</dbReference>
<dbReference type="EMBL" id="QRIC01000025">
    <property type="protein sequence ID" value="RHG24109.1"/>
    <property type="molecule type" value="Genomic_DNA"/>
</dbReference>
<dbReference type="Gene3D" id="3.40.50.2300">
    <property type="match status" value="1"/>
</dbReference>
<feature type="domain" description="OmpR/PhoB-type" evidence="11">
    <location>
        <begin position="134"/>
        <end position="230"/>
    </location>
</feature>
<keyword evidence="4" id="KW-0805">Transcription regulation</keyword>
<feature type="DNA-binding region" description="OmpR/PhoB-type" evidence="9">
    <location>
        <begin position="134"/>
        <end position="230"/>
    </location>
</feature>
<comment type="function">
    <text evidence="7">May play the central regulatory role in sporulation. It may be an element of the effector pathway responsible for the activation of sporulation genes in response to nutritional stress. Spo0A may act in concert with spo0H (a sigma factor) to control the expression of some genes that are critical to the sporulation process.</text>
</comment>
<gene>
    <name evidence="12" type="ORF">DW265_10675</name>
</gene>
<name>A0A414SSH6_9FIRM</name>
<dbReference type="Gene3D" id="1.10.10.10">
    <property type="entry name" value="Winged helix-like DNA-binding domain superfamily/Winged helix DNA-binding domain"/>
    <property type="match status" value="1"/>
</dbReference>
<keyword evidence="3" id="KW-0902">Two-component regulatory system</keyword>
<evidence type="ECO:0000313" key="12">
    <source>
        <dbReference type="EMBL" id="RHG24109.1"/>
    </source>
</evidence>
<dbReference type="InterPro" id="IPR039420">
    <property type="entry name" value="WalR-like"/>
</dbReference>
<keyword evidence="13" id="KW-1185">Reference proteome</keyword>
<dbReference type="CDD" id="cd00383">
    <property type="entry name" value="trans_reg_C"/>
    <property type="match status" value="1"/>
</dbReference>
<evidence type="ECO:0000259" key="11">
    <source>
        <dbReference type="PROSITE" id="PS51755"/>
    </source>
</evidence>
<dbReference type="InterPro" id="IPR036388">
    <property type="entry name" value="WH-like_DNA-bd_sf"/>
</dbReference>
<evidence type="ECO:0000256" key="5">
    <source>
        <dbReference type="ARBA" id="ARBA00023125"/>
    </source>
</evidence>
<keyword evidence="2 8" id="KW-0597">Phosphoprotein</keyword>
<dbReference type="SUPFAM" id="SSF52172">
    <property type="entry name" value="CheY-like"/>
    <property type="match status" value="1"/>
</dbReference>
<dbReference type="SMART" id="SM00448">
    <property type="entry name" value="REC"/>
    <property type="match status" value="1"/>
</dbReference>
<dbReference type="InterPro" id="IPR001789">
    <property type="entry name" value="Sig_transdc_resp-reg_receiver"/>
</dbReference>
<evidence type="ECO:0000259" key="10">
    <source>
        <dbReference type="PROSITE" id="PS50110"/>
    </source>
</evidence>
<dbReference type="GO" id="GO:0000156">
    <property type="term" value="F:phosphorelay response regulator activity"/>
    <property type="evidence" value="ECO:0007669"/>
    <property type="project" value="TreeGrafter"/>
</dbReference>
<dbReference type="SMART" id="SM00862">
    <property type="entry name" value="Trans_reg_C"/>
    <property type="match status" value="1"/>
</dbReference>
<dbReference type="Pfam" id="PF00072">
    <property type="entry name" value="Response_reg"/>
    <property type="match status" value="1"/>
</dbReference>
<organism evidence="12 13">
    <name type="scientific">Dorea longicatena</name>
    <dbReference type="NCBI Taxonomy" id="88431"/>
    <lineage>
        <taxon>Bacteria</taxon>
        <taxon>Bacillati</taxon>
        <taxon>Bacillota</taxon>
        <taxon>Clostridia</taxon>
        <taxon>Lachnospirales</taxon>
        <taxon>Lachnospiraceae</taxon>
        <taxon>Dorea</taxon>
    </lineage>
</organism>
<comment type="caution">
    <text evidence="12">The sequence shown here is derived from an EMBL/GenBank/DDBJ whole genome shotgun (WGS) entry which is preliminary data.</text>
</comment>
<sequence>MIKTERGDSMYKILIADDERKLRETMRDYLVSKGFQIVLASDGEEALTAAFAQVFDLIILDVMMPGINGIEVCREIRRQQNIPVLFLSALGEEEDLLTGYEAGADDYIVKPFPLSVLFQKCMAMIRRSKRVDQEHKLTGNGIIIDLIRKQVYVEGKEITFSSKDFRLLAYLMENKDVVLEREIILSRIWGYDFEGDTRVVDTHIKRIRKLLGDHAECIKTVIGSGYVYREEA</sequence>
<dbReference type="GO" id="GO:0005829">
    <property type="term" value="C:cytosol"/>
    <property type="evidence" value="ECO:0007669"/>
    <property type="project" value="TreeGrafter"/>
</dbReference>
<evidence type="ECO:0000256" key="6">
    <source>
        <dbReference type="ARBA" id="ARBA00023163"/>
    </source>
</evidence>
<proteinExistence type="predicted"/>
<dbReference type="InterPro" id="IPR001867">
    <property type="entry name" value="OmpR/PhoB-type_DNA-bd"/>
</dbReference>
<feature type="domain" description="Response regulatory" evidence="10">
    <location>
        <begin position="12"/>
        <end position="125"/>
    </location>
</feature>